<protein>
    <recommendedName>
        <fullName evidence="5">Mid2 domain-containing protein</fullName>
    </recommendedName>
</protein>
<reference evidence="3" key="1">
    <citation type="submission" date="2023-07" db="EMBL/GenBank/DDBJ databases">
        <title>Black Yeasts Isolated from many extreme environments.</title>
        <authorList>
            <person name="Coleine C."/>
            <person name="Stajich J.E."/>
            <person name="Selbmann L."/>
        </authorList>
    </citation>
    <scope>NUCLEOTIDE SEQUENCE</scope>
    <source>
        <strain evidence="3">CCFEE 5485</strain>
    </source>
</reference>
<feature type="transmembrane region" description="Helical" evidence="2">
    <location>
        <begin position="82"/>
        <end position="106"/>
    </location>
</feature>
<proteinExistence type="predicted"/>
<evidence type="ECO:0000256" key="1">
    <source>
        <dbReference type="SAM" id="MobiDB-lite"/>
    </source>
</evidence>
<dbReference type="Proteomes" id="UP001274830">
    <property type="component" value="Unassembled WGS sequence"/>
</dbReference>
<evidence type="ECO:0008006" key="5">
    <source>
        <dbReference type="Google" id="ProtNLM"/>
    </source>
</evidence>
<evidence type="ECO:0000256" key="2">
    <source>
        <dbReference type="SAM" id="Phobius"/>
    </source>
</evidence>
<evidence type="ECO:0000313" key="3">
    <source>
        <dbReference type="EMBL" id="KAK3678319.1"/>
    </source>
</evidence>
<sequence>MSTTSSLTSPTSSASSTSTTGNTNSPSPTTHSASSTVTSYGVITDIGGSLATVTLVTTVQGTVPTDKASTYQTKSPSSNHPALIVGLAVGIPVGLLACALLAYVIWRQRKSKGQEYTSPPRSDDTDDAMKDRFGYQVGHVAPDGRAPEIDSYPVAMSRSRSNRKSELEGSTHSPAISVGSATHLPGYSPMSPGLRSVNEEPAELWGGPTVTQIQEEEPKIS</sequence>
<feature type="region of interest" description="Disordered" evidence="1">
    <location>
        <begin position="1"/>
        <end position="35"/>
    </location>
</feature>
<organism evidence="3 4">
    <name type="scientific">Recurvomyces mirabilis</name>
    <dbReference type="NCBI Taxonomy" id="574656"/>
    <lineage>
        <taxon>Eukaryota</taxon>
        <taxon>Fungi</taxon>
        <taxon>Dikarya</taxon>
        <taxon>Ascomycota</taxon>
        <taxon>Pezizomycotina</taxon>
        <taxon>Dothideomycetes</taxon>
        <taxon>Dothideomycetidae</taxon>
        <taxon>Mycosphaerellales</taxon>
        <taxon>Teratosphaeriaceae</taxon>
        <taxon>Recurvomyces</taxon>
    </lineage>
</organism>
<feature type="region of interest" description="Disordered" evidence="1">
    <location>
        <begin position="156"/>
        <end position="221"/>
    </location>
</feature>
<accession>A0AAE1C533</accession>
<keyword evidence="4" id="KW-1185">Reference proteome</keyword>
<keyword evidence="2" id="KW-0812">Transmembrane</keyword>
<keyword evidence="2" id="KW-1133">Transmembrane helix</keyword>
<comment type="caution">
    <text evidence="3">The sequence shown here is derived from an EMBL/GenBank/DDBJ whole genome shotgun (WGS) entry which is preliminary data.</text>
</comment>
<name>A0AAE1C533_9PEZI</name>
<dbReference type="AlphaFoldDB" id="A0AAE1C533"/>
<dbReference type="EMBL" id="JAUTXT010000004">
    <property type="protein sequence ID" value="KAK3678319.1"/>
    <property type="molecule type" value="Genomic_DNA"/>
</dbReference>
<gene>
    <name evidence="3" type="ORF">LTR78_001614</name>
</gene>
<keyword evidence="2" id="KW-0472">Membrane</keyword>
<evidence type="ECO:0000313" key="4">
    <source>
        <dbReference type="Proteomes" id="UP001274830"/>
    </source>
</evidence>